<accession>A0ABV2D574</accession>
<dbReference type="Proteomes" id="UP001548713">
    <property type="component" value="Unassembled WGS sequence"/>
</dbReference>
<dbReference type="Pfam" id="PF00535">
    <property type="entry name" value="Glycos_transf_2"/>
    <property type="match status" value="1"/>
</dbReference>
<protein>
    <submittedName>
        <fullName evidence="2">Glycosyltransferase family 2 protein</fullName>
        <ecNumber evidence="2">2.4.-.-</ecNumber>
    </submittedName>
</protein>
<evidence type="ECO:0000313" key="3">
    <source>
        <dbReference type="Proteomes" id="UP001548713"/>
    </source>
</evidence>
<dbReference type="RefSeq" id="WP_353985485.1">
    <property type="nucleotide sequence ID" value="NZ_JBEWLY010000025.1"/>
</dbReference>
<keyword evidence="2" id="KW-0808">Transferase</keyword>
<proteinExistence type="predicted"/>
<evidence type="ECO:0000313" key="2">
    <source>
        <dbReference type="EMBL" id="MET1756958.1"/>
    </source>
</evidence>
<dbReference type="InterPro" id="IPR001173">
    <property type="entry name" value="Glyco_trans_2-like"/>
</dbReference>
<dbReference type="InterPro" id="IPR029044">
    <property type="entry name" value="Nucleotide-diphossugar_trans"/>
</dbReference>
<organism evidence="2 3">
    <name type="scientific">Novosphingobium kalidii</name>
    <dbReference type="NCBI Taxonomy" id="3230299"/>
    <lineage>
        <taxon>Bacteria</taxon>
        <taxon>Pseudomonadati</taxon>
        <taxon>Pseudomonadota</taxon>
        <taxon>Alphaproteobacteria</taxon>
        <taxon>Sphingomonadales</taxon>
        <taxon>Sphingomonadaceae</taxon>
        <taxon>Novosphingobium</taxon>
    </lineage>
</organism>
<evidence type="ECO:0000259" key="1">
    <source>
        <dbReference type="Pfam" id="PF00535"/>
    </source>
</evidence>
<keyword evidence="2" id="KW-0328">Glycosyltransferase</keyword>
<dbReference type="CDD" id="cd00761">
    <property type="entry name" value="Glyco_tranf_GTA_type"/>
    <property type="match status" value="1"/>
</dbReference>
<keyword evidence="3" id="KW-1185">Reference proteome</keyword>
<dbReference type="PANTHER" id="PTHR22916:SF3">
    <property type="entry name" value="UDP-GLCNAC:BETAGAL BETA-1,3-N-ACETYLGLUCOSAMINYLTRANSFERASE-LIKE PROTEIN 1"/>
    <property type="match status" value="1"/>
</dbReference>
<dbReference type="GO" id="GO:0016757">
    <property type="term" value="F:glycosyltransferase activity"/>
    <property type="evidence" value="ECO:0007669"/>
    <property type="project" value="UniProtKB-KW"/>
</dbReference>
<sequence length="411" mass="46271">MKLSICIPTYNREAFIRNALEYCEQYTFSFPYEIVVSDNASTDATGAVVAEFIAKGLPIRYFRRDVNGGSGPNLANAFHHATGEYSVYLADDDLLIPSAVEDAIRYLDGNPDVVACHAPWTLYDEVEDVDLSQFYFVKEDRKFEKQSFFELFCFITEGHIFPEIGIYRSSALRSCWVPRDFCFWAFSYLAHFVDQGAVTFLKQPFYRSVAVSKCAATRQQAGHDDVMTSWDKYRGGLEYYLHIAAQRGALDMSEDARAIYEQVCRIFTLMRMSVAIRFWYARKDFIKAYELCTRMIMGGQGNHPEVVQIASNLPALVGLQTLTYQVNSTSGISHLIISGQDDSAGIGKLLYEIGLSPSIVLVTDASSQNADLIDKSAIFITDDSQRAGFVAQGYNPNLIFSFQELCQHVLI</sequence>
<dbReference type="Gene3D" id="3.90.550.10">
    <property type="entry name" value="Spore Coat Polysaccharide Biosynthesis Protein SpsA, Chain A"/>
    <property type="match status" value="1"/>
</dbReference>
<name>A0ABV2D574_9SPHN</name>
<comment type="caution">
    <text evidence="2">The sequence shown here is derived from an EMBL/GenBank/DDBJ whole genome shotgun (WGS) entry which is preliminary data.</text>
</comment>
<dbReference type="EC" id="2.4.-.-" evidence="2"/>
<dbReference type="EMBL" id="JBEWLY010000025">
    <property type="protein sequence ID" value="MET1756958.1"/>
    <property type="molecule type" value="Genomic_DNA"/>
</dbReference>
<reference evidence="2 3" key="1">
    <citation type="submission" date="2024-07" db="EMBL/GenBank/DDBJ databases">
        <title>Novosphingobium kalidii RD2P27.</title>
        <authorList>
            <person name="Sun J.-Q."/>
        </authorList>
    </citation>
    <scope>NUCLEOTIDE SEQUENCE [LARGE SCALE GENOMIC DNA]</scope>
    <source>
        <strain evidence="2 3">RD2P27</strain>
    </source>
</reference>
<dbReference type="PANTHER" id="PTHR22916">
    <property type="entry name" value="GLYCOSYLTRANSFERASE"/>
    <property type="match status" value="1"/>
</dbReference>
<feature type="domain" description="Glycosyltransferase 2-like" evidence="1">
    <location>
        <begin position="4"/>
        <end position="140"/>
    </location>
</feature>
<gene>
    <name evidence="2" type="ORF">ABVV53_16065</name>
</gene>
<dbReference type="SUPFAM" id="SSF53448">
    <property type="entry name" value="Nucleotide-diphospho-sugar transferases"/>
    <property type="match status" value="1"/>
</dbReference>